<dbReference type="GO" id="GO:0015024">
    <property type="term" value="F:glucuronate-2-sulfatase activity"/>
    <property type="evidence" value="ECO:0007669"/>
    <property type="project" value="TreeGrafter"/>
</dbReference>
<dbReference type="AlphaFoldDB" id="A0A7X2PDM4"/>
<dbReference type="Gene3D" id="3.40.720.10">
    <property type="entry name" value="Alkaline Phosphatase, subunit A"/>
    <property type="match status" value="1"/>
</dbReference>
<dbReference type="EMBL" id="VUNN01000022">
    <property type="protein sequence ID" value="MSU06999.1"/>
    <property type="molecule type" value="Genomic_DNA"/>
</dbReference>
<feature type="compositionally biased region" description="Polar residues" evidence="1">
    <location>
        <begin position="460"/>
        <end position="474"/>
    </location>
</feature>
<evidence type="ECO:0000259" key="2">
    <source>
        <dbReference type="Pfam" id="PF00884"/>
    </source>
</evidence>
<evidence type="ECO:0000313" key="3">
    <source>
        <dbReference type="EMBL" id="MSU06999.1"/>
    </source>
</evidence>
<gene>
    <name evidence="3" type="ORF">FYJ80_09475</name>
</gene>
<dbReference type="PANTHER" id="PTHR46615:SF1">
    <property type="entry name" value="ARYLSULFATASE K"/>
    <property type="match status" value="1"/>
</dbReference>
<accession>A0A7X2PDM4</accession>
<dbReference type="SUPFAM" id="SSF53649">
    <property type="entry name" value="Alkaline phosphatase-like"/>
    <property type="match status" value="1"/>
</dbReference>
<dbReference type="GO" id="GO:0016740">
    <property type="term" value="F:transferase activity"/>
    <property type="evidence" value="ECO:0007669"/>
    <property type="project" value="UniProtKB-KW"/>
</dbReference>
<comment type="caution">
    <text evidence="3">The sequence shown here is derived from an EMBL/GenBank/DDBJ whole genome shotgun (WGS) entry which is preliminary data.</text>
</comment>
<proteinExistence type="predicted"/>
<dbReference type="RefSeq" id="WP_154426334.1">
    <property type="nucleotide sequence ID" value="NZ_VUNN01000022.1"/>
</dbReference>
<evidence type="ECO:0000256" key="1">
    <source>
        <dbReference type="SAM" id="MobiDB-lite"/>
    </source>
</evidence>
<feature type="region of interest" description="Disordered" evidence="1">
    <location>
        <begin position="447"/>
        <end position="474"/>
    </location>
</feature>
<protein>
    <submittedName>
        <fullName evidence="3">Sulfatase-like hydrolase/transferase</fullName>
    </submittedName>
</protein>
<keyword evidence="4" id="KW-1185">Reference proteome</keyword>
<reference evidence="3 4" key="1">
    <citation type="submission" date="2019-08" db="EMBL/GenBank/DDBJ databases">
        <title>In-depth cultivation of the pig gut microbiome towards novel bacterial diversity and tailored functional studies.</title>
        <authorList>
            <person name="Wylensek D."/>
            <person name="Hitch T.C.A."/>
            <person name="Clavel T."/>
        </authorList>
    </citation>
    <scope>NUCLEOTIDE SEQUENCE [LARGE SCALE GENOMIC DNA]</scope>
    <source>
        <strain evidence="3 4">NM-380-WT-3C1</strain>
    </source>
</reference>
<dbReference type="InterPro" id="IPR051849">
    <property type="entry name" value="GAG-degrading_sulfatase"/>
</dbReference>
<name>A0A7X2PDM4_9SPIO</name>
<dbReference type="GO" id="GO:0004065">
    <property type="term" value="F:arylsulfatase activity"/>
    <property type="evidence" value="ECO:0007669"/>
    <property type="project" value="TreeGrafter"/>
</dbReference>
<dbReference type="InterPro" id="IPR000917">
    <property type="entry name" value="Sulfatase_N"/>
</dbReference>
<dbReference type="PANTHER" id="PTHR46615">
    <property type="entry name" value="ARYLSULFATASE K"/>
    <property type="match status" value="1"/>
</dbReference>
<dbReference type="Proteomes" id="UP000460549">
    <property type="component" value="Unassembled WGS sequence"/>
</dbReference>
<dbReference type="InterPro" id="IPR017850">
    <property type="entry name" value="Alkaline_phosphatase_core_sf"/>
</dbReference>
<organism evidence="3 4">
    <name type="scientific">Bullifex porci</name>
    <dbReference type="NCBI Taxonomy" id="2606638"/>
    <lineage>
        <taxon>Bacteria</taxon>
        <taxon>Pseudomonadati</taxon>
        <taxon>Spirochaetota</taxon>
        <taxon>Spirochaetia</taxon>
        <taxon>Spirochaetales</taxon>
        <taxon>Spirochaetaceae</taxon>
        <taxon>Bullifex</taxon>
    </lineage>
</organism>
<sequence>MKNFVIFQLDQLASRALRVYGNNDSYTPNIDKLCESGVAAEAAYSPCPLCQPARAALWSGQYSHRNRVWSNGRAWPITPLDDTFPALGEEFRKAGYKAVHFGKKHDGGALRGFECSEERETRIADENKRFPFNMDSYADKYTLDEAIKFISSYSFDKPLCMVVDFINPHNICGFVGKNKGPHEPFSGPLPQLPENYEFDDIINRPTPVKYLCCSHVRQAQTVGWCDDNFREYLAAYYYYLSVADRYIGEIINRLENSKIKGDITYILLSDHGDSMAARGSVTKQVTLYEEVTRVPFIFSGALVKSRGIAKGICSTLDLFPTLLSLAGIERPNGLDGVDISQILTGNTLPKREYVTSEWFTEWGYTISPGRMIRKDNVKYIRYLEDDGEELYLLDRDPFEKHNAAKDEPELLANMRALLDSYIKDSEDPFYTLPVKADKRWRSHSCGYQNHRGPTAPEELSGNNAKVNVSLVRNQ</sequence>
<keyword evidence="3" id="KW-0808">Transferase</keyword>
<feature type="domain" description="Sulfatase N-terminal" evidence="2">
    <location>
        <begin position="2"/>
        <end position="328"/>
    </location>
</feature>
<dbReference type="Pfam" id="PF00884">
    <property type="entry name" value="Sulfatase"/>
    <property type="match status" value="1"/>
</dbReference>
<keyword evidence="3" id="KW-0378">Hydrolase</keyword>
<evidence type="ECO:0000313" key="4">
    <source>
        <dbReference type="Proteomes" id="UP000460549"/>
    </source>
</evidence>